<dbReference type="EMBL" id="LQYE01000010">
    <property type="protein sequence ID" value="OAT69041.1"/>
    <property type="molecule type" value="Genomic_DNA"/>
</dbReference>
<evidence type="ECO:0000313" key="2">
    <source>
        <dbReference type="EMBL" id="OAT69041.1"/>
    </source>
</evidence>
<reference evidence="2 3" key="1">
    <citation type="submission" date="2016-01" db="EMBL/GenBank/DDBJ databases">
        <title>Mycobacterium immunogenum strain CD11_6 genome sequencing and assembly.</title>
        <authorList>
            <person name="Kaur G."/>
            <person name="Nair G.R."/>
            <person name="Mayilraj S."/>
        </authorList>
    </citation>
    <scope>NUCLEOTIDE SEQUENCE [LARGE SCALE GENOMIC DNA]</scope>
    <source>
        <strain evidence="2 3">CD11-6</strain>
    </source>
</reference>
<accession>A0A179VDF5</accession>
<feature type="region of interest" description="Disordered" evidence="1">
    <location>
        <begin position="43"/>
        <end position="72"/>
    </location>
</feature>
<protein>
    <submittedName>
        <fullName evidence="2">Uncharacterized protein</fullName>
    </submittedName>
</protein>
<gene>
    <name evidence="2" type="ORF">AWB85_23220</name>
</gene>
<comment type="caution">
    <text evidence="2">The sequence shown here is derived from an EMBL/GenBank/DDBJ whole genome shotgun (WGS) entry which is preliminary data.</text>
</comment>
<proteinExistence type="predicted"/>
<dbReference type="AlphaFoldDB" id="A0A179VDF5"/>
<name>A0A179VDF5_9MYCO</name>
<dbReference type="Proteomes" id="UP000186919">
    <property type="component" value="Unassembled WGS sequence"/>
</dbReference>
<organism evidence="2 3">
    <name type="scientific">Mycobacteroides immunogenum</name>
    <dbReference type="NCBI Taxonomy" id="83262"/>
    <lineage>
        <taxon>Bacteria</taxon>
        <taxon>Bacillati</taxon>
        <taxon>Actinomycetota</taxon>
        <taxon>Actinomycetes</taxon>
        <taxon>Mycobacteriales</taxon>
        <taxon>Mycobacteriaceae</taxon>
        <taxon>Mycobacteroides</taxon>
    </lineage>
</organism>
<evidence type="ECO:0000313" key="3">
    <source>
        <dbReference type="Proteomes" id="UP000186919"/>
    </source>
</evidence>
<sequence>MGVGQGGGHCGEVGGVGGCGVLDSDNGSSEFRALGDLFGEGRSLRNARGSGLGEDVGPDEPDVFDPRERLGE</sequence>
<evidence type="ECO:0000256" key="1">
    <source>
        <dbReference type="SAM" id="MobiDB-lite"/>
    </source>
</evidence>